<protein>
    <submittedName>
        <fullName evidence="1">Uncharacterized protein</fullName>
    </submittedName>
</protein>
<evidence type="ECO:0000313" key="1">
    <source>
        <dbReference type="EMBL" id="AOM84454.1"/>
    </source>
</evidence>
<keyword evidence="2" id="KW-1185">Reference proteome</keyword>
<dbReference type="AlphaFoldDB" id="A0A1D7QZL0"/>
<name>A0A1D7QZL0_9BACI</name>
<evidence type="ECO:0000313" key="2">
    <source>
        <dbReference type="Proteomes" id="UP000094463"/>
    </source>
</evidence>
<dbReference type="EMBL" id="CP012502">
    <property type="protein sequence ID" value="AOM84454.1"/>
    <property type="molecule type" value="Genomic_DNA"/>
</dbReference>
<accession>A0A1D7QZL0</accession>
<reference evidence="1 2" key="1">
    <citation type="submission" date="2015-08" db="EMBL/GenBank/DDBJ databases">
        <title>The complete genome sequence of Bacillus beveridgei MLTeJB.</title>
        <authorList>
            <person name="Hanson T.E."/>
            <person name="Mesa C."/>
            <person name="Basesman S.M."/>
            <person name="Oremland R.S."/>
        </authorList>
    </citation>
    <scope>NUCLEOTIDE SEQUENCE [LARGE SCALE GENOMIC DNA]</scope>
    <source>
        <strain evidence="1 2">MLTeJB</strain>
    </source>
</reference>
<dbReference type="KEGG" id="bbev:BBEV_3137"/>
<gene>
    <name evidence="1" type="ORF">BBEV_3137</name>
</gene>
<sequence length="64" mass="6634">MDLIPGAVILYGAGVQVPGTRRKPGDTGTTRSLAITNKVTHIKSACPRSSNDDPGQALVSWASV</sequence>
<organism evidence="1 2">
    <name type="scientific">Salisediminibacterium beveridgei</name>
    <dbReference type="NCBI Taxonomy" id="632773"/>
    <lineage>
        <taxon>Bacteria</taxon>
        <taxon>Bacillati</taxon>
        <taxon>Bacillota</taxon>
        <taxon>Bacilli</taxon>
        <taxon>Bacillales</taxon>
        <taxon>Bacillaceae</taxon>
        <taxon>Salisediminibacterium</taxon>
    </lineage>
</organism>
<proteinExistence type="predicted"/>
<dbReference type="Proteomes" id="UP000094463">
    <property type="component" value="Chromosome"/>
</dbReference>